<dbReference type="GO" id="GO:0032259">
    <property type="term" value="P:methylation"/>
    <property type="evidence" value="ECO:0007669"/>
    <property type="project" value="UniProtKB-KW"/>
</dbReference>
<dbReference type="OrthoDB" id="116799at2"/>
<dbReference type="InterPro" id="IPR008715">
    <property type="entry name" value="SAM-MeTfrase_NodS-like"/>
</dbReference>
<accession>A0A2Z6E7N7</accession>
<evidence type="ECO:0000313" key="2">
    <source>
        <dbReference type="Proteomes" id="UP000270530"/>
    </source>
</evidence>
<dbReference type="Gene3D" id="3.40.50.150">
    <property type="entry name" value="Vaccinia Virus protein VP39"/>
    <property type="match status" value="1"/>
</dbReference>
<dbReference type="EMBL" id="AP018560">
    <property type="protein sequence ID" value="BBD81165.1"/>
    <property type="molecule type" value="Genomic_DNA"/>
</dbReference>
<sequence>MKTATPASYFATLYAEEDPFGYRSRWYEARKRQLLLASLPAERYAAGWEIGCSNGELTAALAPRCERLLATDLDARAVALAAARNAPHPWVTVTRAQHPHDWPAGRFDLIVFSEVGYYLDATALVQMGERLGGSLCEGGVLVACHWRTPFSAAPQDGDAVHRQLRRLFRARGLARLFGYLDDDFRLEAWGTDAPSVARRGGLR</sequence>
<name>A0A2Z6E7N7_9GAMM</name>
<dbReference type="Proteomes" id="UP000270530">
    <property type="component" value="Chromosome"/>
</dbReference>
<keyword evidence="1" id="KW-0808">Transferase</keyword>
<dbReference type="RefSeq" id="WP_126539634.1">
    <property type="nucleotide sequence ID" value="NZ_AP018560.1"/>
</dbReference>
<reference evidence="2" key="2">
    <citation type="submission" date="2018-06" db="EMBL/GenBank/DDBJ databases">
        <title>Genome sequence of Rhodanobacteraceae bacterium strain Dysh456.</title>
        <authorList>
            <person name="Fukui M."/>
        </authorList>
    </citation>
    <scope>NUCLEOTIDE SEQUENCE [LARGE SCALE GENOMIC DNA]</scope>
    <source>
        <strain evidence="2">Dysh456</strain>
    </source>
</reference>
<dbReference type="Pfam" id="PF05401">
    <property type="entry name" value="NodS"/>
    <property type="match status" value="1"/>
</dbReference>
<dbReference type="AlphaFoldDB" id="A0A2Z6E7N7"/>
<dbReference type="GO" id="GO:0009312">
    <property type="term" value="P:oligosaccharide biosynthetic process"/>
    <property type="evidence" value="ECO:0007669"/>
    <property type="project" value="InterPro"/>
</dbReference>
<proteinExistence type="predicted"/>
<evidence type="ECO:0000313" key="1">
    <source>
        <dbReference type="EMBL" id="BBD81165.1"/>
    </source>
</evidence>
<gene>
    <name evidence="1" type="ORF">ALSL_2541</name>
</gene>
<dbReference type="GO" id="GO:0008757">
    <property type="term" value="F:S-adenosylmethionine-dependent methyltransferase activity"/>
    <property type="evidence" value="ECO:0007669"/>
    <property type="project" value="InterPro"/>
</dbReference>
<dbReference type="KEGG" id="rbd:ALSL_2541"/>
<reference evidence="2" key="1">
    <citation type="submission" date="2018-04" db="EMBL/GenBank/DDBJ databases">
        <authorList>
            <person name="Watanabe M."/>
            <person name="Kojima H."/>
        </authorList>
    </citation>
    <scope>NUCLEOTIDE SEQUENCE [LARGE SCALE GENOMIC DNA]</scope>
    <source>
        <strain evidence="2">Dysh456</strain>
    </source>
</reference>
<protein>
    <submittedName>
        <fullName evidence="1">Methyltransferase type 12</fullName>
    </submittedName>
</protein>
<dbReference type="InterPro" id="IPR029063">
    <property type="entry name" value="SAM-dependent_MTases_sf"/>
</dbReference>
<keyword evidence="2" id="KW-1185">Reference proteome</keyword>
<keyword evidence="1" id="KW-0489">Methyltransferase</keyword>
<dbReference type="SUPFAM" id="SSF53335">
    <property type="entry name" value="S-adenosyl-L-methionine-dependent methyltransferases"/>
    <property type="match status" value="1"/>
</dbReference>
<organism evidence="1 2">
    <name type="scientific">Aerosticca soli</name>
    <dbReference type="NCBI Taxonomy" id="2010829"/>
    <lineage>
        <taxon>Bacteria</taxon>
        <taxon>Pseudomonadati</taxon>
        <taxon>Pseudomonadota</taxon>
        <taxon>Gammaproteobacteria</taxon>
        <taxon>Lysobacterales</taxon>
        <taxon>Rhodanobacteraceae</taxon>
        <taxon>Aerosticca</taxon>
    </lineage>
</organism>